<dbReference type="SUPFAM" id="SSF88723">
    <property type="entry name" value="PIN domain-like"/>
    <property type="match status" value="1"/>
</dbReference>
<organism evidence="2 3">
    <name type="scientific">Campylobacter rectus</name>
    <name type="common">Wolinella recta</name>
    <dbReference type="NCBI Taxonomy" id="203"/>
    <lineage>
        <taxon>Bacteria</taxon>
        <taxon>Pseudomonadati</taxon>
        <taxon>Campylobacterota</taxon>
        <taxon>Epsilonproteobacteria</taxon>
        <taxon>Campylobacterales</taxon>
        <taxon>Campylobacteraceae</taxon>
        <taxon>Campylobacter</taxon>
    </lineage>
</organism>
<protein>
    <submittedName>
        <fullName evidence="2">Putative PIN domain protein</fullName>
    </submittedName>
</protein>
<reference evidence="2 3" key="1">
    <citation type="submission" date="2016-07" db="EMBL/GenBank/DDBJ databases">
        <title>Comparative genomics of the Campylobacter concisus group.</title>
        <authorList>
            <person name="Miller W.G."/>
            <person name="Yee E."/>
            <person name="Chapman M.H."/>
            <person name="Huynh S."/>
            <person name="Bono J.L."/>
            <person name="On S.L.W."/>
            <person name="StLeger J."/>
            <person name="Foster G."/>
            <person name="Parker C.T."/>
        </authorList>
    </citation>
    <scope>NUCLEOTIDE SEQUENCE [LARGE SCALE GENOMIC DNA]</scope>
    <source>
        <strain evidence="2 3">ATCC 33238</strain>
    </source>
</reference>
<dbReference type="Gene3D" id="3.40.50.1010">
    <property type="entry name" value="5'-nuclease"/>
    <property type="match status" value="1"/>
</dbReference>
<feature type="domain" description="PIN" evidence="1">
    <location>
        <begin position="1"/>
        <end position="127"/>
    </location>
</feature>
<dbReference type="EMBL" id="CP012543">
    <property type="protein sequence ID" value="QCD47991.1"/>
    <property type="molecule type" value="Genomic_DNA"/>
</dbReference>
<sequence>MRLYLDTNILLDLLFKQRPFSTKTQEFLRNIDGCVFIVDSNSLKDVYYVSKKYGDDGEAKALIFIQKIDNPNSKIFKVVDNKYKVRKMAYKYCNEHKSTDLEDVLQYFSALDNECDAVVTNDKNFPNINLRLIRTND</sequence>
<dbReference type="CDD" id="cd09854">
    <property type="entry name" value="PIN_VapC-like"/>
    <property type="match status" value="1"/>
</dbReference>
<dbReference type="InterPro" id="IPR002716">
    <property type="entry name" value="PIN_dom"/>
</dbReference>
<gene>
    <name evidence="2" type="ORF">CRECT_2412</name>
</gene>
<dbReference type="SMART" id="SM00670">
    <property type="entry name" value="PINc"/>
    <property type="match status" value="1"/>
</dbReference>
<dbReference type="KEGG" id="crx:CRECT_2412"/>
<dbReference type="Pfam" id="PF01850">
    <property type="entry name" value="PIN"/>
    <property type="match status" value="1"/>
</dbReference>
<dbReference type="AlphaFoldDB" id="A0A6G5QQV1"/>
<dbReference type="Proteomes" id="UP000502377">
    <property type="component" value="Chromosome"/>
</dbReference>
<evidence type="ECO:0000259" key="1">
    <source>
        <dbReference type="SMART" id="SM00670"/>
    </source>
</evidence>
<evidence type="ECO:0000313" key="2">
    <source>
        <dbReference type="EMBL" id="QCD47991.1"/>
    </source>
</evidence>
<accession>A0A6G5QQV1</accession>
<dbReference type="InterPro" id="IPR029060">
    <property type="entry name" value="PIN-like_dom_sf"/>
</dbReference>
<evidence type="ECO:0000313" key="3">
    <source>
        <dbReference type="Proteomes" id="UP000502377"/>
    </source>
</evidence>
<name>A0A6G5QQV1_CAMRE</name>
<proteinExistence type="predicted"/>
<dbReference type="RefSeq" id="WP_002943435.1">
    <property type="nucleotide sequence ID" value="NZ_CP012543.1"/>
</dbReference>